<dbReference type="AlphaFoldDB" id="A0A3B7MQF0"/>
<organism evidence="3 4">
    <name type="scientific">Paraflavitalea soli</name>
    <dbReference type="NCBI Taxonomy" id="2315862"/>
    <lineage>
        <taxon>Bacteria</taxon>
        <taxon>Pseudomonadati</taxon>
        <taxon>Bacteroidota</taxon>
        <taxon>Chitinophagia</taxon>
        <taxon>Chitinophagales</taxon>
        <taxon>Chitinophagaceae</taxon>
        <taxon>Paraflavitalea</taxon>
    </lineage>
</organism>
<dbReference type="RefSeq" id="WP_119048679.1">
    <property type="nucleotide sequence ID" value="NZ_CP032157.1"/>
</dbReference>
<sequence length="225" mass="24900">MKILFITTLLTCFVSQFSKAQTDAATANPDYRPGAYALKAAQFRSYPNSAKDIIFLGNSITAGTDWAELLGNPNARNRGISGDITFGILARLDEVTEGKPAKVFLLIGINDIQHNTPDSLIIANYRKIVQTIKSASPHTKVYVQTLLPVNNTFTQFKNHYNKDEHIAAVNEGIRKIAAEEKVTCIELNKAFQDAEGKLDKKLTMDGLHLNAEGYKIWAGILKPYL</sequence>
<dbReference type="InterPro" id="IPR013830">
    <property type="entry name" value="SGNH_hydro"/>
</dbReference>
<dbReference type="InterPro" id="IPR051532">
    <property type="entry name" value="Ester_Hydrolysis_Enzymes"/>
</dbReference>
<evidence type="ECO:0000259" key="2">
    <source>
        <dbReference type="Pfam" id="PF13472"/>
    </source>
</evidence>
<protein>
    <submittedName>
        <fullName evidence="3">Sialate O-acetylesterase</fullName>
    </submittedName>
</protein>
<dbReference type="KEGG" id="pseg:D3H65_02145"/>
<dbReference type="SUPFAM" id="SSF52266">
    <property type="entry name" value="SGNH hydrolase"/>
    <property type="match status" value="1"/>
</dbReference>
<feature type="chain" id="PRO_5017748174" evidence="1">
    <location>
        <begin position="21"/>
        <end position="225"/>
    </location>
</feature>
<evidence type="ECO:0000313" key="3">
    <source>
        <dbReference type="EMBL" id="AXY72841.1"/>
    </source>
</evidence>
<dbReference type="Pfam" id="PF13472">
    <property type="entry name" value="Lipase_GDSL_2"/>
    <property type="match status" value="1"/>
</dbReference>
<dbReference type="InterPro" id="IPR036514">
    <property type="entry name" value="SGNH_hydro_sf"/>
</dbReference>
<proteinExistence type="predicted"/>
<gene>
    <name evidence="3" type="ORF">D3H65_02145</name>
</gene>
<name>A0A3B7MQF0_9BACT</name>
<feature type="signal peptide" evidence="1">
    <location>
        <begin position="1"/>
        <end position="20"/>
    </location>
</feature>
<keyword evidence="1" id="KW-0732">Signal</keyword>
<evidence type="ECO:0000256" key="1">
    <source>
        <dbReference type="SAM" id="SignalP"/>
    </source>
</evidence>
<evidence type="ECO:0000313" key="4">
    <source>
        <dbReference type="Proteomes" id="UP000263900"/>
    </source>
</evidence>
<dbReference type="Gene3D" id="3.40.50.1110">
    <property type="entry name" value="SGNH hydrolase"/>
    <property type="match status" value="1"/>
</dbReference>
<dbReference type="Proteomes" id="UP000263900">
    <property type="component" value="Chromosome"/>
</dbReference>
<accession>A0A3B7MQF0</accession>
<dbReference type="PANTHER" id="PTHR30383:SF5">
    <property type="entry name" value="SGNH HYDROLASE-TYPE ESTERASE DOMAIN-CONTAINING PROTEIN"/>
    <property type="match status" value="1"/>
</dbReference>
<dbReference type="OrthoDB" id="9790057at2"/>
<dbReference type="PANTHER" id="PTHR30383">
    <property type="entry name" value="THIOESTERASE 1/PROTEASE 1/LYSOPHOSPHOLIPASE L1"/>
    <property type="match status" value="1"/>
</dbReference>
<keyword evidence="4" id="KW-1185">Reference proteome</keyword>
<reference evidence="3 4" key="1">
    <citation type="submission" date="2018-09" db="EMBL/GenBank/DDBJ databases">
        <title>Genome sequencing of strain 6GH32-13.</title>
        <authorList>
            <person name="Weon H.-Y."/>
            <person name="Heo J."/>
            <person name="Kwon S.-W."/>
        </authorList>
    </citation>
    <scope>NUCLEOTIDE SEQUENCE [LARGE SCALE GENOMIC DNA]</scope>
    <source>
        <strain evidence="3 4">5GH32-13</strain>
    </source>
</reference>
<dbReference type="GO" id="GO:0004622">
    <property type="term" value="F:phosphatidylcholine lysophospholipase activity"/>
    <property type="evidence" value="ECO:0007669"/>
    <property type="project" value="TreeGrafter"/>
</dbReference>
<feature type="domain" description="SGNH hydrolase-type esterase" evidence="2">
    <location>
        <begin position="55"/>
        <end position="216"/>
    </location>
</feature>
<dbReference type="EMBL" id="CP032157">
    <property type="protein sequence ID" value="AXY72841.1"/>
    <property type="molecule type" value="Genomic_DNA"/>
</dbReference>